<evidence type="ECO:0000256" key="2">
    <source>
        <dbReference type="ARBA" id="ARBA00015792"/>
    </source>
</evidence>
<dbReference type="Gene3D" id="1.20.1640.10">
    <property type="entry name" value="Multidrug efflux transporter AcrB transmembrane domain"/>
    <property type="match status" value="1"/>
</dbReference>
<evidence type="ECO:0000256" key="6">
    <source>
        <dbReference type="ARBA" id="ARBA00022927"/>
    </source>
</evidence>
<evidence type="ECO:0000256" key="5">
    <source>
        <dbReference type="ARBA" id="ARBA00022692"/>
    </source>
</evidence>
<feature type="transmembrane region" description="Helical" evidence="10">
    <location>
        <begin position="189"/>
        <end position="210"/>
    </location>
</feature>
<evidence type="ECO:0000256" key="7">
    <source>
        <dbReference type="ARBA" id="ARBA00022989"/>
    </source>
</evidence>
<dbReference type="Pfam" id="PF07549">
    <property type="entry name" value="Sec_GG"/>
    <property type="match status" value="1"/>
</dbReference>
<evidence type="ECO:0000313" key="12">
    <source>
        <dbReference type="EMBL" id="VAW59195.1"/>
    </source>
</evidence>
<dbReference type="GO" id="GO:0005886">
    <property type="term" value="C:plasma membrane"/>
    <property type="evidence" value="ECO:0007669"/>
    <property type="project" value="UniProtKB-SubCell"/>
</dbReference>
<dbReference type="SUPFAM" id="SSF82866">
    <property type="entry name" value="Multidrug efflux transporter AcrB transmembrane domain"/>
    <property type="match status" value="1"/>
</dbReference>
<keyword evidence="8" id="KW-0811">Translocation</keyword>
<accession>A0A3B0WT79</accession>
<dbReference type="HAMAP" id="MF_01464_B">
    <property type="entry name" value="SecF_B"/>
    <property type="match status" value="1"/>
</dbReference>
<dbReference type="Pfam" id="PF02355">
    <property type="entry name" value="SecD_SecF_C"/>
    <property type="match status" value="1"/>
</dbReference>
<dbReference type="NCBIfam" id="TIGR00966">
    <property type="entry name" value="transloc_SecF"/>
    <property type="match status" value="1"/>
</dbReference>
<dbReference type="InterPro" id="IPR005665">
    <property type="entry name" value="SecF_bac"/>
</dbReference>
<keyword evidence="6" id="KW-0653">Protein transport</keyword>
<keyword evidence="9 10" id="KW-0472">Membrane</keyword>
<dbReference type="NCBIfam" id="TIGR00916">
    <property type="entry name" value="2A0604s01"/>
    <property type="match status" value="1"/>
</dbReference>
<comment type="subcellular location">
    <subcellularLocation>
        <location evidence="1">Cell membrane</location>
        <topology evidence="1">Multi-pass membrane protein</topology>
    </subcellularLocation>
</comment>
<feature type="transmembrane region" description="Helical" evidence="10">
    <location>
        <begin position="20"/>
        <end position="39"/>
    </location>
</feature>
<evidence type="ECO:0000256" key="8">
    <source>
        <dbReference type="ARBA" id="ARBA00023010"/>
    </source>
</evidence>
<feature type="transmembrane region" description="Helical" evidence="10">
    <location>
        <begin position="265"/>
        <end position="285"/>
    </location>
</feature>
<dbReference type="EMBL" id="UOFG01000069">
    <property type="protein sequence ID" value="VAW59195.1"/>
    <property type="molecule type" value="Genomic_DNA"/>
</dbReference>
<keyword evidence="4" id="KW-1003">Cell membrane</keyword>
<dbReference type="AlphaFoldDB" id="A0A3B0WT79"/>
<feature type="transmembrane region" description="Helical" evidence="10">
    <location>
        <begin position="138"/>
        <end position="155"/>
    </location>
</feature>
<evidence type="ECO:0000256" key="9">
    <source>
        <dbReference type="ARBA" id="ARBA00023136"/>
    </source>
</evidence>
<evidence type="ECO:0000259" key="11">
    <source>
        <dbReference type="Pfam" id="PF02355"/>
    </source>
</evidence>
<dbReference type="PANTHER" id="PTHR30081:SF8">
    <property type="entry name" value="PROTEIN TRANSLOCASE SUBUNIT SECF"/>
    <property type="match status" value="1"/>
</dbReference>
<keyword evidence="7 10" id="KW-1133">Transmembrane helix</keyword>
<organism evidence="12">
    <name type="scientific">hydrothermal vent metagenome</name>
    <dbReference type="NCBI Taxonomy" id="652676"/>
    <lineage>
        <taxon>unclassified sequences</taxon>
        <taxon>metagenomes</taxon>
        <taxon>ecological metagenomes</taxon>
    </lineage>
</organism>
<dbReference type="GO" id="GO:0006886">
    <property type="term" value="P:intracellular protein transport"/>
    <property type="evidence" value="ECO:0007669"/>
    <property type="project" value="InterPro"/>
</dbReference>
<reference evidence="12" key="1">
    <citation type="submission" date="2018-06" db="EMBL/GenBank/DDBJ databases">
        <authorList>
            <person name="Zhirakovskaya E."/>
        </authorList>
    </citation>
    <scope>NUCLEOTIDE SEQUENCE</scope>
</reference>
<feature type="domain" description="Protein export membrane protein SecD/SecF C-terminal" evidence="11">
    <location>
        <begin position="114"/>
        <end position="291"/>
    </location>
</feature>
<dbReference type="InterPro" id="IPR022813">
    <property type="entry name" value="SecD/SecF_arch_bac"/>
</dbReference>
<sequence length="312" mass="33656">MQILHGKSSIDFLGKRNIALGFSLLLIIIAVISLSIRGLNLGIDFTGGYLIEVGYAESVDLEPVRQLLGNSAYADATVQHFGTSKDVLVRIAPREGVNSASISDDVLNILKSDAGKMLEMRRIEFVGPQVGDELREQGGLAMLVALFGIMIYVGLRFQLKSAFGAILALVHDVVITIGVFSVTQMPFDLTVLAAILAVIGYSLNDTVVVLDRIRETFREQRKGSATEILNMSINGTLSRTLITSFTTLLVLGALFAFGGEVIHGFAFALIVGVFIGTYSSIYVASNSLVLMGVTKQDFLETAKEEEAVDDMP</sequence>
<evidence type="ECO:0000256" key="1">
    <source>
        <dbReference type="ARBA" id="ARBA00004651"/>
    </source>
</evidence>
<dbReference type="PRINTS" id="PR01755">
    <property type="entry name" value="SECFTRNLCASE"/>
</dbReference>
<feature type="transmembrane region" description="Helical" evidence="10">
    <location>
        <begin position="241"/>
        <end position="259"/>
    </location>
</feature>
<protein>
    <recommendedName>
        <fullName evidence="2">Protein translocase subunit SecF</fullName>
    </recommendedName>
</protein>
<keyword evidence="5 10" id="KW-0812">Transmembrane</keyword>
<proteinExistence type="inferred from homology"/>
<evidence type="ECO:0000256" key="3">
    <source>
        <dbReference type="ARBA" id="ARBA00022448"/>
    </source>
</evidence>
<keyword evidence="3" id="KW-0813">Transport</keyword>
<dbReference type="InterPro" id="IPR022646">
    <property type="entry name" value="SecD/SecF_CS"/>
</dbReference>
<dbReference type="GO" id="GO:0015450">
    <property type="term" value="F:protein-transporting ATPase activity"/>
    <property type="evidence" value="ECO:0007669"/>
    <property type="project" value="InterPro"/>
</dbReference>
<dbReference type="PANTHER" id="PTHR30081">
    <property type="entry name" value="PROTEIN-EXPORT MEMBRANE PROTEIN SEC"/>
    <property type="match status" value="1"/>
</dbReference>
<gene>
    <name evidence="12" type="ORF">MNBD_GAMMA11-675</name>
</gene>
<evidence type="ECO:0000256" key="10">
    <source>
        <dbReference type="SAM" id="Phobius"/>
    </source>
</evidence>
<dbReference type="InterPro" id="IPR022645">
    <property type="entry name" value="SecD/SecF_bac"/>
</dbReference>
<name>A0A3B0WT79_9ZZZZ</name>
<feature type="transmembrane region" description="Helical" evidence="10">
    <location>
        <begin position="162"/>
        <end position="183"/>
    </location>
</feature>
<dbReference type="InterPro" id="IPR048634">
    <property type="entry name" value="SecD_SecF_C"/>
</dbReference>
<dbReference type="InterPro" id="IPR055344">
    <property type="entry name" value="SecD_SecF_C_bact"/>
</dbReference>
<evidence type="ECO:0000256" key="4">
    <source>
        <dbReference type="ARBA" id="ARBA00022475"/>
    </source>
</evidence>